<sequence>MSWMAVSCRGALLNVKAATSRTASSIAWRIPPSNRKPIRSQSTLTARLSSFGAMRPAEPFIYYVRSFRHNRRMKSTKTLASVNSDLYAVLGVSDTASLSEIKQAYRRKAKSLHPDVNKAPDAQERFLECKMAYQVLSNNESRQDYDRKRRASSQTSWAGGFSGAGAFDPFATGRKASQQDEEFYGLGDFFRDLDQDLKDVKDGASLFSTLANDFVEFLEEGLKDLDSELDDISNDVDEYAREVRERYSGYGAEAGRGSGSGYGEGQRRSAEEDIDETLAEMKRRMGL</sequence>
<feature type="coiled-coil region" evidence="1">
    <location>
        <begin position="215"/>
        <end position="242"/>
    </location>
</feature>
<evidence type="ECO:0000313" key="4">
    <source>
        <dbReference type="EMBL" id="JAC67303.1"/>
    </source>
</evidence>
<dbReference type="PROSITE" id="PS50076">
    <property type="entry name" value="DNAJ_2"/>
    <property type="match status" value="1"/>
</dbReference>
<evidence type="ECO:0000256" key="2">
    <source>
        <dbReference type="SAM" id="MobiDB-lite"/>
    </source>
</evidence>
<dbReference type="PRINTS" id="PR00625">
    <property type="entry name" value="JDOMAIN"/>
</dbReference>
<dbReference type="Pfam" id="PF00226">
    <property type="entry name" value="DnaJ"/>
    <property type="match status" value="1"/>
</dbReference>
<evidence type="ECO:0000259" key="3">
    <source>
        <dbReference type="PROSITE" id="PS50076"/>
    </source>
</evidence>
<feature type="domain" description="J" evidence="3">
    <location>
        <begin position="85"/>
        <end position="149"/>
    </location>
</feature>
<organism evidence="4">
    <name type="scientific">Tetraselmis sp. GSL018</name>
    <dbReference type="NCBI Taxonomy" id="582737"/>
    <lineage>
        <taxon>Eukaryota</taxon>
        <taxon>Viridiplantae</taxon>
        <taxon>Chlorophyta</taxon>
        <taxon>core chlorophytes</taxon>
        <taxon>Chlorodendrophyceae</taxon>
        <taxon>Chlorodendrales</taxon>
        <taxon>Chlorodendraceae</taxon>
        <taxon>Tetraselmis</taxon>
    </lineage>
</organism>
<dbReference type="PANTHER" id="PTHR43096:SF58">
    <property type="entry name" value="CHAPERONE DNAJ-DOMAIN SUPERFAMILY PROTEIN"/>
    <property type="match status" value="1"/>
</dbReference>
<dbReference type="GO" id="GO:0005737">
    <property type="term" value="C:cytoplasm"/>
    <property type="evidence" value="ECO:0007669"/>
    <property type="project" value="TreeGrafter"/>
</dbReference>
<dbReference type="InterPro" id="IPR036869">
    <property type="entry name" value="J_dom_sf"/>
</dbReference>
<accession>A0A061R5N9</accession>
<dbReference type="GO" id="GO:0051082">
    <property type="term" value="F:unfolded protein binding"/>
    <property type="evidence" value="ECO:0007669"/>
    <property type="project" value="TreeGrafter"/>
</dbReference>
<dbReference type="GO" id="GO:0042026">
    <property type="term" value="P:protein refolding"/>
    <property type="evidence" value="ECO:0007669"/>
    <property type="project" value="TreeGrafter"/>
</dbReference>
<dbReference type="Gene3D" id="1.10.287.110">
    <property type="entry name" value="DnaJ domain"/>
    <property type="match status" value="1"/>
</dbReference>
<keyword evidence="1" id="KW-0175">Coiled coil</keyword>
<dbReference type="CDD" id="cd06257">
    <property type="entry name" value="DnaJ"/>
    <property type="match status" value="1"/>
</dbReference>
<evidence type="ECO:0000256" key="1">
    <source>
        <dbReference type="SAM" id="Coils"/>
    </source>
</evidence>
<dbReference type="InterPro" id="IPR001623">
    <property type="entry name" value="DnaJ_domain"/>
</dbReference>
<feature type="compositionally biased region" description="Gly residues" evidence="2">
    <location>
        <begin position="252"/>
        <end position="264"/>
    </location>
</feature>
<dbReference type="SUPFAM" id="SSF46565">
    <property type="entry name" value="Chaperone J-domain"/>
    <property type="match status" value="1"/>
</dbReference>
<dbReference type="AlphaFoldDB" id="A0A061R5N9"/>
<proteinExistence type="predicted"/>
<dbReference type="PANTHER" id="PTHR43096">
    <property type="entry name" value="DNAJ HOMOLOG 1, MITOCHONDRIAL-RELATED"/>
    <property type="match status" value="1"/>
</dbReference>
<dbReference type="EMBL" id="GBEZ01019229">
    <property type="protein sequence ID" value="JAC67303.1"/>
    <property type="molecule type" value="Transcribed_RNA"/>
</dbReference>
<name>A0A061R5N9_9CHLO</name>
<protein>
    <submittedName>
        <fullName evidence="4">Chaperone protein</fullName>
    </submittedName>
</protein>
<dbReference type="SMART" id="SM00271">
    <property type="entry name" value="DnaJ"/>
    <property type="match status" value="1"/>
</dbReference>
<gene>
    <name evidence="4" type="ORF">TSPGSL018_11499</name>
</gene>
<feature type="region of interest" description="Disordered" evidence="2">
    <location>
        <begin position="250"/>
        <end position="287"/>
    </location>
</feature>
<reference evidence="4" key="1">
    <citation type="submission" date="2014-05" db="EMBL/GenBank/DDBJ databases">
        <title>The transcriptome of the halophilic microalga Tetraselmis sp. GSL018 isolated from the Great Salt Lake, Utah.</title>
        <authorList>
            <person name="Jinkerson R.E."/>
            <person name="D'Adamo S."/>
            <person name="Posewitz M.C."/>
        </authorList>
    </citation>
    <scope>NUCLEOTIDE SEQUENCE</scope>
    <source>
        <strain evidence="4">GSL018</strain>
    </source>
</reference>